<keyword evidence="2" id="KW-0012">Acyltransferase</keyword>
<gene>
    <name evidence="4" type="ORF">HNR68_002549</name>
</gene>
<evidence type="ECO:0000259" key="3">
    <source>
        <dbReference type="PROSITE" id="PS51186"/>
    </source>
</evidence>
<dbReference type="SUPFAM" id="SSF55729">
    <property type="entry name" value="Acyl-CoA N-acyltransferases (Nat)"/>
    <property type="match status" value="1"/>
</dbReference>
<feature type="domain" description="N-acetyltransferase" evidence="3">
    <location>
        <begin position="18"/>
        <end position="160"/>
    </location>
</feature>
<proteinExistence type="predicted"/>
<dbReference type="InterPro" id="IPR016181">
    <property type="entry name" value="Acyl_CoA_acyltransferase"/>
</dbReference>
<dbReference type="Pfam" id="PF00583">
    <property type="entry name" value="Acetyltransf_1"/>
    <property type="match status" value="1"/>
</dbReference>
<evidence type="ECO:0000313" key="5">
    <source>
        <dbReference type="Proteomes" id="UP000587002"/>
    </source>
</evidence>
<dbReference type="GO" id="GO:0016747">
    <property type="term" value="F:acyltransferase activity, transferring groups other than amino-acyl groups"/>
    <property type="evidence" value="ECO:0007669"/>
    <property type="project" value="InterPro"/>
</dbReference>
<dbReference type="InterPro" id="IPR050832">
    <property type="entry name" value="Bact_Acetyltransf"/>
</dbReference>
<dbReference type="PANTHER" id="PTHR43877:SF2">
    <property type="entry name" value="AMINOALKYLPHOSPHONATE N-ACETYLTRANSFERASE-RELATED"/>
    <property type="match status" value="1"/>
</dbReference>
<evidence type="ECO:0000256" key="2">
    <source>
        <dbReference type="ARBA" id="ARBA00023315"/>
    </source>
</evidence>
<dbReference type="RefSeq" id="WP_179720723.1">
    <property type="nucleotide sequence ID" value="NZ_BAABFH010000001.1"/>
</dbReference>
<protein>
    <submittedName>
        <fullName evidence="4">GNAT superfamily N-acetyltransferase</fullName>
    </submittedName>
</protein>
<dbReference type="AlphaFoldDB" id="A0A853ALJ7"/>
<comment type="caution">
    <text evidence="4">The sequence shown here is derived from an EMBL/GenBank/DDBJ whole genome shotgun (WGS) entry which is preliminary data.</text>
</comment>
<keyword evidence="1 4" id="KW-0808">Transferase</keyword>
<keyword evidence="5" id="KW-1185">Reference proteome</keyword>
<dbReference type="CDD" id="cd04301">
    <property type="entry name" value="NAT_SF"/>
    <property type="match status" value="1"/>
</dbReference>
<evidence type="ECO:0000256" key="1">
    <source>
        <dbReference type="ARBA" id="ARBA00022679"/>
    </source>
</evidence>
<dbReference type="Proteomes" id="UP000587002">
    <property type="component" value="Unassembled WGS sequence"/>
</dbReference>
<reference evidence="4 5" key="1">
    <citation type="submission" date="2020-07" db="EMBL/GenBank/DDBJ databases">
        <title>Sequencing the genomes of 1000 actinobacteria strains.</title>
        <authorList>
            <person name="Klenk H.-P."/>
        </authorList>
    </citation>
    <scope>NUCLEOTIDE SEQUENCE [LARGE SCALE GENOMIC DNA]</scope>
    <source>
        <strain evidence="4 5">DSM 44065</strain>
    </source>
</reference>
<sequence>MSEWRIEPTDVAGPTAARLLREYTGEVASRYYGRPATDAEVDAAMAEDPDVGLRPPTGVFLVAADGTTPVGCVGVRELEPGLGELKRMYVVPRVRGRGVGARLLAEAERHARLLGNRAIRLDTRDDLVEARALYAEHGYREVPAHNDGPYADHWFEKVLC</sequence>
<name>A0A853ALJ7_9PSEU</name>
<evidence type="ECO:0000313" key="4">
    <source>
        <dbReference type="EMBL" id="NYI83919.1"/>
    </source>
</evidence>
<accession>A0A853ALJ7</accession>
<dbReference type="EMBL" id="JACCFJ010000001">
    <property type="protein sequence ID" value="NYI83919.1"/>
    <property type="molecule type" value="Genomic_DNA"/>
</dbReference>
<dbReference type="PROSITE" id="PS51186">
    <property type="entry name" value="GNAT"/>
    <property type="match status" value="1"/>
</dbReference>
<dbReference type="InterPro" id="IPR000182">
    <property type="entry name" value="GNAT_dom"/>
</dbReference>
<dbReference type="PANTHER" id="PTHR43877">
    <property type="entry name" value="AMINOALKYLPHOSPHONATE N-ACETYLTRANSFERASE-RELATED-RELATED"/>
    <property type="match status" value="1"/>
</dbReference>
<dbReference type="Gene3D" id="3.40.630.30">
    <property type="match status" value="1"/>
</dbReference>
<organism evidence="4 5">
    <name type="scientific">Saccharopolyspora hordei</name>
    <dbReference type="NCBI Taxonomy" id="1838"/>
    <lineage>
        <taxon>Bacteria</taxon>
        <taxon>Bacillati</taxon>
        <taxon>Actinomycetota</taxon>
        <taxon>Actinomycetes</taxon>
        <taxon>Pseudonocardiales</taxon>
        <taxon>Pseudonocardiaceae</taxon>
        <taxon>Saccharopolyspora</taxon>
    </lineage>
</organism>